<dbReference type="EMBL" id="JBHMBS010000005">
    <property type="protein sequence ID" value="MFB9676394.1"/>
    <property type="molecule type" value="Genomic_DNA"/>
</dbReference>
<dbReference type="InterPro" id="IPR001919">
    <property type="entry name" value="CBD2"/>
</dbReference>
<dbReference type="Gene3D" id="2.60.40.10">
    <property type="entry name" value="Immunoglobulins"/>
    <property type="match status" value="1"/>
</dbReference>
<feature type="chain" id="PRO_5046397718" evidence="5">
    <location>
        <begin position="31"/>
        <end position="281"/>
    </location>
</feature>
<dbReference type="InterPro" id="IPR003961">
    <property type="entry name" value="FN3_dom"/>
</dbReference>
<dbReference type="Pfam" id="PF00553">
    <property type="entry name" value="CBM_2"/>
    <property type="match status" value="1"/>
</dbReference>
<evidence type="ECO:0000313" key="8">
    <source>
        <dbReference type="EMBL" id="MFB9676394.1"/>
    </source>
</evidence>
<dbReference type="SUPFAM" id="SSF49384">
    <property type="entry name" value="Carbohydrate-binding domain"/>
    <property type="match status" value="1"/>
</dbReference>
<feature type="domain" description="CBM2" evidence="7">
    <location>
        <begin position="171"/>
        <end position="281"/>
    </location>
</feature>
<evidence type="ECO:0000313" key="9">
    <source>
        <dbReference type="Proteomes" id="UP001589610"/>
    </source>
</evidence>
<name>A0ABV5TBD4_9ACTN</name>
<keyword evidence="9" id="KW-1185">Reference proteome</keyword>
<comment type="caution">
    <text evidence="8">The sequence shown here is derived from an EMBL/GenBank/DDBJ whole genome shotgun (WGS) entry which is preliminary data.</text>
</comment>
<keyword evidence="2" id="KW-0326">Glycosidase</keyword>
<dbReference type="RefSeq" id="WP_386156422.1">
    <property type="nucleotide sequence ID" value="NZ_JBHMBS010000005.1"/>
</dbReference>
<dbReference type="SMART" id="SM00637">
    <property type="entry name" value="CBD_II"/>
    <property type="match status" value="1"/>
</dbReference>
<gene>
    <name evidence="8" type="ORF">ACFFRH_12935</name>
</gene>
<evidence type="ECO:0000256" key="3">
    <source>
        <dbReference type="ARBA" id="ARBA00023326"/>
    </source>
</evidence>
<organism evidence="8 9">
    <name type="scientific">Streptosporangium vulgare</name>
    <dbReference type="NCBI Taxonomy" id="46190"/>
    <lineage>
        <taxon>Bacteria</taxon>
        <taxon>Bacillati</taxon>
        <taxon>Actinomycetota</taxon>
        <taxon>Actinomycetes</taxon>
        <taxon>Streptosporangiales</taxon>
        <taxon>Streptosporangiaceae</taxon>
        <taxon>Streptosporangium</taxon>
    </lineage>
</organism>
<keyword evidence="3" id="KW-0624">Polysaccharide degradation</keyword>
<evidence type="ECO:0000259" key="6">
    <source>
        <dbReference type="PROSITE" id="PS50853"/>
    </source>
</evidence>
<evidence type="ECO:0000259" key="7">
    <source>
        <dbReference type="PROSITE" id="PS51173"/>
    </source>
</evidence>
<dbReference type="Gene3D" id="2.60.40.290">
    <property type="match status" value="1"/>
</dbReference>
<keyword evidence="2" id="KW-0378">Hydrolase</keyword>
<dbReference type="SUPFAM" id="SSF49265">
    <property type="entry name" value="Fibronectin type III"/>
    <property type="match status" value="1"/>
</dbReference>
<feature type="signal peptide" evidence="5">
    <location>
        <begin position="1"/>
        <end position="30"/>
    </location>
</feature>
<proteinExistence type="predicted"/>
<keyword evidence="5" id="KW-0732">Signal</keyword>
<dbReference type="PROSITE" id="PS51173">
    <property type="entry name" value="CBM2"/>
    <property type="match status" value="1"/>
</dbReference>
<reference evidence="8 9" key="1">
    <citation type="submission" date="2024-09" db="EMBL/GenBank/DDBJ databases">
        <authorList>
            <person name="Sun Q."/>
            <person name="Mori K."/>
        </authorList>
    </citation>
    <scope>NUCLEOTIDE SEQUENCE [LARGE SCALE GENOMIC DNA]</scope>
    <source>
        <strain evidence="8 9">JCM 3028</strain>
    </source>
</reference>
<dbReference type="PROSITE" id="PS50853">
    <property type="entry name" value="FN3"/>
    <property type="match status" value="1"/>
</dbReference>
<protein>
    <submittedName>
        <fullName evidence="8">Cellulose binding domain-containing protein</fullName>
    </submittedName>
</protein>
<keyword evidence="1" id="KW-0119">Carbohydrate metabolism</keyword>
<evidence type="ECO:0000256" key="4">
    <source>
        <dbReference type="SAM" id="MobiDB-lite"/>
    </source>
</evidence>
<dbReference type="CDD" id="cd00063">
    <property type="entry name" value="FN3"/>
    <property type="match status" value="1"/>
</dbReference>
<evidence type="ECO:0000256" key="2">
    <source>
        <dbReference type="ARBA" id="ARBA00023295"/>
    </source>
</evidence>
<dbReference type="InterPro" id="IPR008965">
    <property type="entry name" value="CBM2/CBM3_carb-bd_dom_sf"/>
</dbReference>
<dbReference type="InterPro" id="IPR013783">
    <property type="entry name" value="Ig-like_fold"/>
</dbReference>
<feature type="domain" description="Fibronectin type-III" evidence="6">
    <location>
        <begin position="74"/>
        <end position="170"/>
    </location>
</feature>
<feature type="region of interest" description="Disordered" evidence="4">
    <location>
        <begin position="54"/>
        <end position="75"/>
    </location>
</feature>
<sequence>MRMTTWLAGWVGGGVTAVALAILAAGSATAAPSPALAAAAAPAVAPVPVPSPSPALPCRTPPQTPAPSSTPPTAPGTPVVVDVMLTQVRLSWAPSTDPHGIACYYIYENKNGTAVRLATLQPAVTEATIYLPFPPRYVASEVHHLYVVAVDTKGEVSPPSETVPVTIYNDLPPVPGSCEVKYTSWPWSTGMSTNIRITNTGSATFTDWQLAFAFADPGQRVTSGWSATWLQTASAVTAVAQPWNKDLAPGQSLLIGFQGTHTGANPPPAAFRFNGITCAQS</sequence>
<evidence type="ECO:0000256" key="5">
    <source>
        <dbReference type="SAM" id="SignalP"/>
    </source>
</evidence>
<evidence type="ECO:0000256" key="1">
    <source>
        <dbReference type="ARBA" id="ARBA00023277"/>
    </source>
</evidence>
<accession>A0ABV5TBD4</accession>
<dbReference type="InterPro" id="IPR036116">
    <property type="entry name" value="FN3_sf"/>
</dbReference>
<dbReference type="InterPro" id="IPR012291">
    <property type="entry name" value="CBM2_carb-bd_dom_sf"/>
</dbReference>
<dbReference type="Proteomes" id="UP001589610">
    <property type="component" value="Unassembled WGS sequence"/>
</dbReference>